<dbReference type="RefSeq" id="WP_179390203.1">
    <property type="nucleotide sequence ID" value="NZ_JACBYQ010000002.1"/>
</dbReference>
<feature type="region of interest" description="Disordered" evidence="1">
    <location>
        <begin position="1"/>
        <end position="28"/>
    </location>
</feature>
<feature type="compositionally biased region" description="Polar residues" evidence="1">
    <location>
        <begin position="595"/>
        <end position="606"/>
    </location>
</feature>
<dbReference type="InterPro" id="IPR002931">
    <property type="entry name" value="Transglutaminase-like"/>
</dbReference>
<feature type="transmembrane region" description="Helical" evidence="2">
    <location>
        <begin position="230"/>
        <end position="251"/>
    </location>
</feature>
<dbReference type="SUPFAM" id="SSF54001">
    <property type="entry name" value="Cysteine proteinases"/>
    <property type="match status" value="1"/>
</dbReference>
<feature type="transmembrane region" description="Helical" evidence="2">
    <location>
        <begin position="136"/>
        <end position="156"/>
    </location>
</feature>
<dbReference type="GO" id="GO:0006508">
    <property type="term" value="P:proteolysis"/>
    <property type="evidence" value="ECO:0007669"/>
    <property type="project" value="UniProtKB-KW"/>
</dbReference>
<evidence type="ECO:0000256" key="1">
    <source>
        <dbReference type="SAM" id="MobiDB-lite"/>
    </source>
</evidence>
<evidence type="ECO:0000313" key="4">
    <source>
        <dbReference type="EMBL" id="NYE96562.1"/>
    </source>
</evidence>
<dbReference type="PANTHER" id="PTHR42736:SF1">
    <property type="entry name" value="PROTEIN-GLUTAMINE GAMMA-GLUTAMYLTRANSFERASE"/>
    <property type="match status" value="1"/>
</dbReference>
<feature type="transmembrane region" description="Helical" evidence="2">
    <location>
        <begin position="192"/>
        <end position="209"/>
    </location>
</feature>
<dbReference type="Pfam" id="PF11992">
    <property type="entry name" value="TgpA_N"/>
    <property type="match status" value="1"/>
</dbReference>
<dbReference type="Pfam" id="PF01841">
    <property type="entry name" value="Transglut_core"/>
    <property type="match status" value="1"/>
</dbReference>
<keyword evidence="4" id="KW-0378">Hydrolase</keyword>
<name>A0A7Y9S9T0_9MICC</name>
<feature type="transmembrane region" description="Helical" evidence="2">
    <location>
        <begin position="163"/>
        <end position="186"/>
    </location>
</feature>
<comment type="caution">
    <text evidence="4">The sequence shown here is derived from an EMBL/GenBank/DDBJ whole genome shotgun (WGS) entry which is preliminary data.</text>
</comment>
<dbReference type="Pfam" id="PF13559">
    <property type="entry name" value="DUF4129"/>
    <property type="match status" value="1"/>
</dbReference>
<dbReference type="InterPro" id="IPR025403">
    <property type="entry name" value="TgpA-like_C"/>
</dbReference>
<dbReference type="InterPro" id="IPR052901">
    <property type="entry name" value="Bact_TGase-like"/>
</dbReference>
<feature type="transmembrane region" description="Helical" evidence="2">
    <location>
        <begin position="625"/>
        <end position="642"/>
    </location>
</feature>
<feature type="domain" description="Transglutaminase-like" evidence="3">
    <location>
        <begin position="488"/>
        <end position="567"/>
    </location>
</feature>
<keyword evidence="5" id="KW-1185">Reference proteome</keyword>
<dbReference type="AlphaFoldDB" id="A0A7Y9S9T0"/>
<sequence>MTSLLEHREQATHQAQKSSKRQQRPRPGSAPWAMAAAIFLAICGTSIGMVGVLRGSNWIFPIALTVGTVLAAIALSRTLRLPSALAPAFGAVALVLVLDLLFFADTAFLGLIPSQASLEQLGPLFQQTSDSVVREVAPIAVNPGVLFVLCLSIGLITILTDLLAVGLLMPATSGLPLVAIALVPAMIKADSLGVLGFVLGVAGYLLILVSSRRFQSDSAGRSSTSQWLRVGSVGAGALVLALVLSIITPGFTSGTFPQGSRFNPFGQVAGLSPFLALGNDLRNPDGAGQVIYATSADHAPYLQTVTIDNFDSDNWEPTDRGNAIQLDGEISDAYAAQGVINTQVRTQLSTANFSNSWLPVPYAPQQVTGLIGRWSLDPKTLSIKAIDQNTLGQSYQVQSLEPVLTPEILRSAVGRPRTGFDPIFMTLPQNTPTIVRERAHELTDRSPTPYDKAMAIQQYLRGENFSYSLQAPVSGGYDGSSMDALAKFLEVKSGYCVHFSAAMALMARVAGIPSRIAVGFAPGTSTGQTVTVGDQKWKQYTVDARLAHAWPELYFEGLGWVPFEPTPSRGQVPDYAIPPSGPISNDQPQDEVPKPTSSRNPSEQPSTPEPQAVESGNSSSGFNPWWIALPLGLLAVLAVPALSRASLRRRRAATDSATSAWGELRDSAVDYGVDYRPSDTPRRFANRLKDSGQAGSSEITTLVQDFERSSYGPPGDSGSSLSAAARTELEHTRTSLRLLAPLGRRWRAALLPASTLRRWSSGVTKALNRLRGSRGH</sequence>
<dbReference type="EMBL" id="JACBYQ010000002">
    <property type="protein sequence ID" value="NYE96562.1"/>
    <property type="molecule type" value="Genomic_DNA"/>
</dbReference>
<keyword evidence="4" id="KW-0645">Protease</keyword>
<dbReference type="SMART" id="SM00460">
    <property type="entry name" value="TGc"/>
    <property type="match status" value="1"/>
</dbReference>
<evidence type="ECO:0000259" key="3">
    <source>
        <dbReference type="SMART" id="SM00460"/>
    </source>
</evidence>
<dbReference type="InterPro" id="IPR021878">
    <property type="entry name" value="TgpA_N"/>
</dbReference>
<feature type="compositionally biased region" description="Basic and acidic residues" evidence="1">
    <location>
        <begin position="1"/>
        <end position="11"/>
    </location>
</feature>
<dbReference type="Proteomes" id="UP000521748">
    <property type="component" value="Unassembled WGS sequence"/>
</dbReference>
<protein>
    <submittedName>
        <fullName evidence="4">Transglutaminase-like putative cysteine protease</fullName>
    </submittedName>
</protein>
<accession>A0A7Y9S9T0</accession>
<feature type="transmembrane region" description="Helical" evidence="2">
    <location>
        <begin position="30"/>
        <end position="52"/>
    </location>
</feature>
<evidence type="ECO:0000313" key="5">
    <source>
        <dbReference type="Proteomes" id="UP000521748"/>
    </source>
</evidence>
<keyword evidence="2" id="KW-0472">Membrane</keyword>
<evidence type="ECO:0000256" key="2">
    <source>
        <dbReference type="SAM" id="Phobius"/>
    </source>
</evidence>
<organism evidence="4 5">
    <name type="scientific">Psychromicrobium silvestre</name>
    <dbReference type="NCBI Taxonomy" id="1645614"/>
    <lineage>
        <taxon>Bacteria</taxon>
        <taxon>Bacillati</taxon>
        <taxon>Actinomycetota</taxon>
        <taxon>Actinomycetes</taxon>
        <taxon>Micrococcales</taxon>
        <taxon>Micrococcaceae</taxon>
        <taxon>Psychromicrobium</taxon>
    </lineage>
</organism>
<reference evidence="4 5" key="1">
    <citation type="submission" date="2020-07" db="EMBL/GenBank/DDBJ databases">
        <title>Sequencing the genomes of 1000 actinobacteria strains.</title>
        <authorList>
            <person name="Klenk H.-P."/>
        </authorList>
    </citation>
    <scope>NUCLEOTIDE SEQUENCE [LARGE SCALE GENOMIC DNA]</scope>
    <source>
        <strain evidence="4 5">DSM 102047</strain>
    </source>
</reference>
<gene>
    <name evidence="4" type="ORF">FHU41_002812</name>
</gene>
<feature type="transmembrane region" description="Helical" evidence="2">
    <location>
        <begin position="58"/>
        <end position="76"/>
    </location>
</feature>
<feature type="region of interest" description="Disordered" evidence="1">
    <location>
        <begin position="569"/>
        <end position="618"/>
    </location>
</feature>
<dbReference type="GO" id="GO:0008233">
    <property type="term" value="F:peptidase activity"/>
    <property type="evidence" value="ECO:0007669"/>
    <property type="project" value="UniProtKB-KW"/>
</dbReference>
<dbReference type="InterPro" id="IPR038765">
    <property type="entry name" value="Papain-like_cys_pep_sf"/>
</dbReference>
<keyword evidence="2" id="KW-1133">Transmembrane helix</keyword>
<dbReference type="PANTHER" id="PTHR42736">
    <property type="entry name" value="PROTEIN-GLUTAMINE GAMMA-GLUTAMYLTRANSFERASE"/>
    <property type="match status" value="1"/>
</dbReference>
<proteinExistence type="predicted"/>
<keyword evidence="2" id="KW-0812">Transmembrane</keyword>
<dbReference type="Gene3D" id="3.10.620.30">
    <property type="match status" value="1"/>
</dbReference>
<feature type="transmembrane region" description="Helical" evidence="2">
    <location>
        <begin position="88"/>
        <end position="116"/>
    </location>
</feature>